<reference evidence="2" key="1">
    <citation type="journal article" date="2019" name="Int. J. Syst. Evol. Microbiol.">
        <title>The Global Catalogue of Microorganisms (GCM) 10K type strain sequencing project: providing services to taxonomists for standard genome sequencing and annotation.</title>
        <authorList>
            <consortium name="The Broad Institute Genomics Platform"/>
            <consortium name="The Broad Institute Genome Sequencing Center for Infectious Disease"/>
            <person name="Wu L."/>
            <person name="Ma J."/>
        </authorList>
    </citation>
    <scope>NUCLEOTIDE SEQUENCE [LARGE SCALE GENOMIC DNA]</scope>
    <source>
        <strain evidence="2">CECT 7184</strain>
    </source>
</reference>
<dbReference type="Proteomes" id="UP001242368">
    <property type="component" value="Unassembled WGS sequence"/>
</dbReference>
<gene>
    <name evidence="1" type="ORF">QW060_04245</name>
</gene>
<dbReference type="EMBL" id="JAUFQU010000001">
    <property type="protein sequence ID" value="MDN3706333.1"/>
    <property type="molecule type" value="Genomic_DNA"/>
</dbReference>
<evidence type="ECO:0000313" key="1">
    <source>
        <dbReference type="EMBL" id="MDN3706333.1"/>
    </source>
</evidence>
<evidence type="ECO:0000313" key="2">
    <source>
        <dbReference type="Proteomes" id="UP001242368"/>
    </source>
</evidence>
<accession>A0ABT8CPC7</accession>
<sequence length="71" mass="8743">MDYTEIIIGIIDRVQIAYEWLVKLFGQIVGLFERFRDYILDLVYTIKHKFFSQDEIDNFIKNYIDNEHYFI</sequence>
<comment type="caution">
    <text evidence="1">The sequence shown here is derived from an EMBL/GenBank/DDBJ whole genome shotgun (WGS) entry which is preliminary data.</text>
</comment>
<protein>
    <submittedName>
        <fullName evidence="1">Uncharacterized protein</fullName>
    </submittedName>
</protein>
<organism evidence="1 2">
    <name type="scientific">Paenimyroides ceti</name>
    <dbReference type="NCBI Taxonomy" id="395087"/>
    <lineage>
        <taxon>Bacteria</taxon>
        <taxon>Pseudomonadati</taxon>
        <taxon>Bacteroidota</taxon>
        <taxon>Flavobacteriia</taxon>
        <taxon>Flavobacteriales</taxon>
        <taxon>Flavobacteriaceae</taxon>
        <taxon>Paenimyroides</taxon>
    </lineage>
</organism>
<dbReference type="RefSeq" id="WP_290362409.1">
    <property type="nucleotide sequence ID" value="NZ_JAUFQU010000001.1"/>
</dbReference>
<keyword evidence="2" id="KW-1185">Reference proteome</keyword>
<proteinExistence type="predicted"/>
<name>A0ABT8CPC7_9FLAO</name>